<proteinExistence type="predicted"/>
<organism evidence="1 2">
    <name type="scientific">Aaosphaeria arxii CBS 175.79</name>
    <dbReference type="NCBI Taxonomy" id="1450172"/>
    <lineage>
        <taxon>Eukaryota</taxon>
        <taxon>Fungi</taxon>
        <taxon>Dikarya</taxon>
        <taxon>Ascomycota</taxon>
        <taxon>Pezizomycotina</taxon>
        <taxon>Dothideomycetes</taxon>
        <taxon>Pleosporomycetidae</taxon>
        <taxon>Pleosporales</taxon>
        <taxon>Pleosporales incertae sedis</taxon>
        <taxon>Aaosphaeria</taxon>
    </lineage>
</organism>
<dbReference type="EMBL" id="ML978072">
    <property type="protein sequence ID" value="KAF2012968.1"/>
    <property type="molecule type" value="Genomic_DNA"/>
</dbReference>
<protein>
    <submittedName>
        <fullName evidence="1">Uncharacterized protein</fullName>
    </submittedName>
</protein>
<gene>
    <name evidence="1" type="ORF">BU24DRAFT_262086</name>
</gene>
<dbReference type="Proteomes" id="UP000799778">
    <property type="component" value="Unassembled WGS sequence"/>
</dbReference>
<evidence type="ECO:0000313" key="2">
    <source>
        <dbReference type="Proteomes" id="UP000799778"/>
    </source>
</evidence>
<accession>A0A6A5XI96</accession>
<keyword evidence="2" id="KW-1185">Reference proteome</keyword>
<reference evidence="1" key="1">
    <citation type="journal article" date="2020" name="Stud. Mycol.">
        <title>101 Dothideomycetes genomes: a test case for predicting lifestyles and emergence of pathogens.</title>
        <authorList>
            <person name="Haridas S."/>
            <person name="Albert R."/>
            <person name="Binder M."/>
            <person name="Bloem J."/>
            <person name="Labutti K."/>
            <person name="Salamov A."/>
            <person name="Andreopoulos B."/>
            <person name="Baker S."/>
            <person name="Barry K."/>
            <person name="Bills G."/>
            <person name="Bluhm B."/>
            <person name="Cannon C."/>
            <person name="Castanera R."/>
            <person name="Culley D."/>
            <person name="Daum C."/>
            <person name="Ezra D."/>
            <person name="Gonzalez J."/>
            <person name="Henrissat B."/>
            <person name="Kuo A."/>
            <person name="Liang C."/>
            <person name="Lipzen A."/>
            <person name="Lutzoni F."/>
            <person name="Magnuson J."/>
            <person name="Mondo S."/>
            <person name="Nolan M."/>
            <person name="Ohm R."/>
            <person name="Pangilinan J."/>
            <person name="Park H.-J."/>
            <person name="Ramirez L."/>
            <person name="Alfaro M."/>
            <person name="Sun H."/>
            <person name="Tritt A."/>
            <person name="Yoshinaga Y."/>
            <person name="Zwiers L.-H."/>
            <person name="Turgeon B."/>
            <person name="Goodwin S."/>
            <person name="Spatafora J."/>
            <person name="Crous P."/>
            <person name="Grigoriev I."/>
        </authorList>
    </citation>
    <scope>NUCLEOTIDE SEQUENCE</scope>
    <source>
        <strain evidence="1">CBS 175.79</strain>
    </source>
</reference>
<dbReference type="GeneID" id="54279906"/>
<evidence type="ECO:0000313" key="1">
    <source>
        <dbReference type="EMBL" id="KAF2012968.1"/>
    </source>
</evidence>
<name>A0A6A5XI96_9PLEO</name>
<dbReference type="AlphaFoldDB" id="A0A6A5XI96"/>
<dbReference type="RefSeq" id="XP_033381307.1">
    <property type="nucleotide sequence ID" value="XM_033522509.1"/>
</dbReference>
<sequence>MRWCVVVCIGRCVALAVYGQISTSQVFIRIQLDWAEQVWHSMMMASMIDDNGMWLCLLHSPSRCVYWREWEFRVGQRRISHAHTSPELREGRVGENFFTSAVRCLSCIYSPGCVGFVSSSAVAGGGGESDNNSLDSEAKRLGVAWSGRSLEEE</sequence>